<accession>A0ACD5Z576</accession>
<organism evidence="1 2">
    <name type="scientific">Avena sativa</name>
    <name type="common">Oat</name>
    <dbReference type="NCBI Taxonomy" id="4498"/>
    <lineage>
        <taxon>Eukaryota</taxon>
        <taxon>Viridiplantae</taxon>
        <taxon>Streptophyta</taxon>
        <taxon>Embryophyta</taxon>
        <taxon>Tracheophyta</taxon>
        <taxon>Spermatophyta</taxon>
        <taxon>Magnoliopsida</taxon>
        <taxon>Liliopsida</taxon>
        <taxon>Poales</taxon>
        <taxon>Poaceae</taxon>
        <taxon>BOP clade</taxon>
        <taxon>Pooideae</taxon>
        <taxon>Poodae</taxon>
        <taxon>Poeae</taxon>
        <taxon>Poeae Chloroplast Group 1 (Aveneae type)</taxon>
        <taxon>Aveninae</taxon>
        <taxon>Avena</taxon>
    </lineage>
</organism>
<proteinExistence type="predicted"/>
<reference evidence="1" key="1">
    <citation type="submission" date="2021-05" db="EMBL/GenBank/DDBJ databases">
        <authorList>
            <person name="Scholz U."/>
            <person name="Mascher M."/>
            <person name="Fiebig A."/>
        </authorList>
    </citation>
    <scope>NUCLEOTIDE SEQUENCE [LARGE SCALE GENOMIC DNA]</scope>
</reference>
<name>A0ACD5Z576_AVESA</name>
<protein>
    <submittedName>
        <fullName evidence="1">Uncharacterized protein</fullName>
    </submittedName>
</protein>
<evidence type="ECO:0000313" key="2">
    <source>
        <dbReference type="Proteomes" id="UP001732700"/>
    </source>
</evidence>
<sequence length="506" mass="55007">MEQERQQQQPPPQNQLKPVVPPAVGELMAPAVAPPPQQKPAAMASPVPRPWPVAFTPKIPAAEVKNATPKKRKHCNCKNSRCLKLYCECFAARVNCDGCNCSNCGNTAENEKVRNRAIEATLLRNPLAFQPKIENGPNTINARKDNSGAVPVRPKHNKGCHCKKSGCLKKYCECFQANILCSKNCRCLDCKNFEGNEERRALVQGDNASDRNNIQQAANTALNGAIGSSGYKCSPGHRKISPEDSLSEAQFQQVNLSDVSQLAPFCTGFGGHTSGYSQSTSSNIIYRSPLANTIHLSDVNDLVKHVVTACTNAAKVFPTIADNKEDGKEVGKEIHTSNGLQNGKSTMQNLKEASPIDSHSKALMCYEQNGNELKSYFSDDSEDSGPASPGTQALMCDEQDTTFGNDIYRSSTSCDQDISEINAVQENIVLTGLRDYLRVLITRGKINEAKSSSEAAMELDFRRYHEAATPVSHPVLKVEENYMSSNGLGNIQLAVPSNEPKGESAS</sequence>
<dbReference type="Proteomes" id="UP001732700">
    <property type="component" value="Chromosome 6C"/>
</dbReference>
<reference evidence="1" key="2">
    <citation type="submission" date="2025-09" db="UniProtKB">
        <authorList>
            <consortium name="EnsemblPlants"/>
        </authorList>
    </citation>
    <scope>IDENTIFICATION</scope>
</reference>
<dbReference type="EnsemblPlants" id="AVESA.00010b.r2.6CG1099720.1">
    <property type="protein sequence ID" value="AVESA.00010b.r2.6CG1099720.1.CDS"/>
    <property type="gene ID" value="AVESA.00010b.r2.6CG1099720"/>
</dbReference>
<evidence type="ECO:0000313" key="1">
    <source>
        <dbReference type="EnsemblPlants" id="AVESA.00010b.r2.6CG1099720.1.CDS"/>
    </source>
</evidence>
<keyword evidence="2" id="KW-1185">Reference proteome</keyword>